<dbReference type="Proteomes" id="UP001044222">
    <property type="component" value="Chromosome 10"/>
</dbReference>
<dbReference type="PANTHER" id="PTHR21683:SF2">
    <property type="entry name" value="COILED-COIL DOMAIN-CONTAINING PROTEIN 42 LIKE-2-LIKE"/>
    <property type="match status" value="1"/>
</dbReference>
<dbReference type="PANTHER" id="PTHR21683">
    <property type="entry name" value="COILED-COIL DOMAIN-CONTAINING PROTEIN 42 LIKE-2-LIKE-RELATED"/>
    <property type="match status" value="1"/>
</dbReference>
<accession>A0A9D3RRT9</accession>
<sequence length="311" mass="36223">MALDLKDYFRTFYEDQLTVLPVPIEAHVTGATRLLDKRNEMKEVEQALAAQKEEFQIRMEGARQREDSLTGKKEQMKEQLIKFDTILKENDSKCSRAKKKASTDKELVRQKGLEIERLEKEITTLQARKEVLEERVQRNAIYWNFLDKVIKRSKKFEEIRELLGRTDTLVLTRAQLLQKDSEGQERREALRLELRRFVEEQGNLVLHHNNQLSALQTQLDRTRMLAFKWESTWNHIQSTAAKETLLLGQIKVVTLNLFHMMGGKTGQDKAVAIEDTVQQLEQIQLFIQDKADIVNDLRRASSDSNGNSDNK</sequence>
<keyword evidence="5" id="KW-1185">Reference proteome</keyword>
<dbReference type="OMA" id="SIEMLYI"/>
<protein>
    <recommendedName>
        <fullName evidence="3">DUF4200 domain-containing protein</fullName>
    </recommendedName>
</protein>
<dbReference type="Pfam" id="PF13863">
    <property type="entry name" value="DUF4200"/>
    <property type="match status" value="1"/>
</dbReference>
<reference evidence="4" key="1">
    <citation type="submission" date="2021-01" db="EMBL/GenBank/DDBJ databases">
        <title>A chromosome-scale assembly of European eel, Anguilla anguilla.</title>
        <authorList>
            <person name="Henkel C."/>
            <person name="Jong-Raadsen S.A."/>
            <person name="Dufour S."/>
            <person name="Weltzien F.-A."/>
            <person name="Palstra A.P."/>
            <person name="Pelster B."/>
            <person name="Spaink H.P."/>
            <person name="Van Den Thillart G.E."/>
            <person name="Jansen H."/>
            <person name="Zahm M."/>
            <person name="Klopp C."/>
            <person name="Cedric C."/>
            <person name="Louis A."/>
            <person name="Berthelot C."/>
            <person name="Parey E."/>
            <person name="Roest Crollius H."/>
            <person name="Montfort J."/>
            <person name="Robinson-Rechavi M."/>
            <person name="Bucao C."/>
            <person name="Bouchez O."/>
            <person name="Gislard M."/>
            <person name="Lluch J."/>
            <person name="Milhes M."/>
            <person name="Lampietro C."/>
            <person name="Lopez Roques C."/>
            <person name="Donnadieu C."/>
            <person name="Braasch I."/>
            <person name="Desvignes T."/>
            <person name="Postlethwait J."/>
            <person name="Bobe J."/>
            <person name="Guiguen Y."/>
            <person name="Dirks R."/>
        </authorList>
    </citation>
    <scope>NUCLEOTIDE SEQUENCE</scope>
    <source>
        <strain evidence="4">Tag_6206</strain>
        <tissue evidence="4">Liver</tissue>
    </source>
</reference>
<feature type="domain" description="DUF4200" evidence="3">
    <location>
        <begin position="34"/>
        <end position="151"/>
    </location>
</feature>
<dbReference type="AlphaFoldDB" id="A0A9D3RRT9"/>
<dbReference type="InterPro" id="IPR051147">
    <property type="entry name" value="CFAP_domain-containing"/>
</dbReference>
<evidence type="ECO:0000313" key="5">
    <source>
        <dbReference type="Proteomes" id="UP001044222"/>
    </source>
</evidence>
<dbReference type="InterPro" id="IPR025252">
    <property type="entry name" value="DUF4200"/>
</dbReference>
<dbReference type="GO" id="GO:0005856">
    <property type="term" value="C:cytoskeleton"/>
    <property type="evidence" value="ECO:0007669"/>
    <property type="project" value="UniProtKB-ARBA"/>
</dbReference>
<feature type="coiled-coil region" evidence="2">
    <location>
        <begin position="34"/>
        <end position="79"/>
    </location>
</feature>
<name>A0A9D3RRT9_ANGAN</name>
<dbReference type="EMBL" id="JAFIRN010000010">
    <property type="protein sequence ID" value="KAG5840974.1"/>
    <property type="molecule type" value="Genomic_DNA"/>
</dbReference>
<gene>
    <name evidence="4" type="ORF">ANANG_G00194640</name>
</gene>
<evidence type="ECO:0000313" key="4">
    <source>
        <dbReference type="EMBL" id="KAG5840974.1"/>
    </source>
</evidence>
<evidence type="ECO:0000259" key="3">
    <source>
        <dbReference type="Pfam" id="PF13863"/>
    </source>
</evidence>
<dbReference type="OrthoDB" id="10264298at2759"/>
<evidence type="ECO:0000256" key="1">
    <source>
        <dbReference type="ARBA" id="ARBA00023054"/>
    </source>
</evidence>
<organism evidence="4 5">
    <name type="scientific">Anguilla anguilla</name>
    <name type="common">European freshwater eel</name>
    <name type="synonym">Muraena anguilla</name>
    <dbReference type="NCBI Taxonomy" id="7936"/>
    <lineage>
        <taxon>Eukaryota</taxon>
        <taxon>Metazoa</taxon>
        <taxon>Chordata</taxon>
        <taxon>Craniata</taxon>
        <taxon>Vertebrata</taxon>
        <taxon>Euteleostomi</taxon>
        <taxon>Actinopterygii</taxon>
        <taxon>Neopterygii</taxon>
        <taxon>Teleostei</taxon>
        <taxon>Anguilliformes</taxon>
        <taxon>Anguillidae</taxon>
        <taxon>Anguilla</taxon>
    </lineage>
</organism>
<comment type="caution">
    <text evidence="4">The sequence shown here is derived from an EMBL/GenBank/DDBJ whole genome shotgun (WGS) entry which is preliminary data.</text>
</comment>
<evidence type="ECO:0000256" key="2">
    <source>
        <dbReference type="SAM" id="Coils"/>
    </source>
</evidence>
<proteinExistence type="predicted"/>
<feature type="coiled-coil region" evidence="2">
    <location>
        <begin position="108"/>
        <end position="135"/>
    </location>
</feature>
<keyword evidence="1 2" id="KW-0175">Coiled coil</keyword>